<dbReference type="RefSeq" id="WP_133316401.1">
    <property type="nucleotide sequence ID" value="NZ_SMTL01000002.1"/>
</dbReference>
<organism evidence="1 2">
    <name type="scientific">Rhizobium deserti</name>
    <dbReference type="NCBI Taxonomy" id="2547961"/>
    <lineage>
        <taxon>Bacteria</taxon>
        <taxon>Pseudomonadati</taxon>
        <taxon>Pseudomonadota</taxon>
        <taxon>Alphaproteobacteria</taxon>
        <taxon>Hyphomicrobiales</taxon>
        <taxon>Rhizobiaceae</taxon>
        <taxon>Rhizobium/Agrobacterium group</taxon>
        <taxon>Rhizobium</taxon>
    </lineage>
</organism>
<gene>
    <name evidence="1" type="ORF">E2F50_10195</name>
</gene>
<dbReference type="EMBL" id="SMTL01000002">
    <property type="protein sequence ID" value="TDK37631.1"/>
    <property type="molecule type" value="Genomic_DNA"/>
</dbReference>
<dbReference type="OrthoDB" id="3078754at2"/>
<evidence type="ECO:0000313" key="2">
    <source>
        <dbReference type="Proteomes" id="UP000295238"/>
    </source>
</evidence>
<evidence type="ECO:0000313" key="1">
    <source>
        <dbReference type="EMBL" id="TDK37631.1"/>
    </source>
</evidence>
<dbReference type="InterPro" id="IPR023346">
    <property type="entry name" value="Lysozyme-like_dom_sf"/>
</dbReference>
<dbReference type="AlphaFoldDB" id="A0A4R5UL25"/>
<keyword evidence="2" id="KW-1185">Reference proteome</keyword>
<sequence length="223" mass="24168">MMIDRVVLFRILRPKLFKGRMTALQVEGVEAILKGWEERLPEGQRQALAYVLATALHETAATMQPVRETLANTDAAAVARLDAAFAAGRLPSVSTPYWRFDGSGKTWLGRGLVQLTHKRNYQAMSKLTGVDLVADPARAMLMDVAVAILIEGMRAGSFTGRRLDDYFATGKTNWLGARRIINGTDRAALVAGYAKLFDEALAASAASVVIEPPLHGKSLASQA</sequence>
<protein>
    <recommendedName>
        <fullName evidence="3">Glycoside hydrolase family 19 catalytic domain-containing protein</fullName>
    </recommendedName>
</protein>
<dbReference type="Gene3D" id="1.10.530.10">
    <property type="match status" value="1"/>
</dbReference>
<dbReference type="SUPFAM" id="SSF53955">
    <property type="entry name" value="Lysozyme-like"/>
    <property type="match status" value="1"/>
</dbReference>
<accession>A0A4R5UL25</accession>
<dbReference type="Proteomes" id="UP000295238">
    <property type="component" value="Unassembled WGS sequence"/>
</dbReference>
<proteinExistence type="predicted"/>
<reference evidence="1 2" key="1">
    <citation type="submission" date="2019-03" db="EMBL/GenBank/DDBJ databases">
        <title>Rhizobium sp. nov., an bacterium isolated from biocrust in Mu Us Desert.</title>
        <authorList>
            <person name="Lixiong L."/>
        </authorList>
    </citation>
    <scope>NUCLEOTIDE SEQUENCE [LARGE SCALE GENOMIC DNA]</scope>
    <source>
        <strain evidence="1 2">SPY-1</strain>
    </source>
</reference>
<comment type="caution">
    <text evidence="1">The sequence shown here is derived from an EMBL/GenBank/DDBJ whole genome shotgun (WGS) entry which is preliminary data.</text>
</comment>
<name>A0A4R5UL25_9HYPH</name>
<evidence type="ECO:0008006" key="3">
    <source>
        <dbReference type="Google" id="ProtNLM"/>
    </source>
</evidence>